<dbReference type="InterPro" id="IPR036291">
    <property type="entry name" value="NAD(P)-bd_dom_sf"/>
</dbReference>
<dbReference type="FunFam" id="3.40.50.720:FF:000003">
    <property type="entry name" value="S-(hydroxymethyl)glutathione dehydrogenase"/>
    <property type="match status" value="1"/>
</dbReference>
<dbReference type="SMART" id="SM00829">
    <property type="entry name" value="PKS_ER"/>
    <property type="match status" value="1"/>
</dbReference>
<dbReference type="InterPro" id="IPR020843">
    <property type="entry name" value="ER"/>
</dbReference>
<comment type="cofactor">
    <cofactor evidence="1 6">
        <name>Zn(2+)</name>
        <dbReference type="ChEBI" id="CHEBI:29105"/>
    </cofactor>
</comment>
<dbReference type="Pfam" id="PF00107">
    <property type="entry name" value="ADH_zinc_N"/>
    <property type="match status" value="1"/>
</dbReference>
<dbReference type="Gene3D" id="3.90.180.10">
    <property type="entry name" value="Medium-chain alcohol dehydrogenases, catalytic domain"/>
    <property type="match status" value="1"/>
</dbReference>
<dbReference type="PROSITE" id="PS00059">
    <property type="entry name" value="ADH_ZINC"/>
    <property type="match status" value="1"/>
</dbReference>
<evidence type="ECO:0000256" key="5">
    <source>
        <dbReference type="ARBA" id="ARBA00023002"/>
    </source>
</evidence>
<dbReference type="Pfam" id="PF08240">
    <property type="entry name" value="ADH_N"/>
    <property type="match status" value="1"/>
</dbReference>
<dbReference type="OrthoDB" id="334894at2"/>
<evidence type="ECO:0000259" key="7">
    <source>
        <dbReference type="SMART" id="SM00829"/>
    </source>
</evidence>
<organism evidence="8 9">
    <name type="scientific">Enteractinococcus helveticum</name>
    <dbReference type="NCBI Taxonomy" id="1837282"/>
    <lineage>
        <taxon>Bacteria</taxon>
        <taxon>Bacillati</taxon>
        <taxon>Actinomycetota</taxon>
        <taxon>Actinomycetes</taxon>
        <taxon>Micrococcales</taxon>
        <taxon>Micrococcaceae</taxon>
    </lineage>
</organism>
<dbReference type="InterPro" id="IPR013149">
    <property type="entry name" value="ADH-like_C"/>
</dbReference>
<dbReference type="SUPFAM" id="SSF51735">
    <property type="entry name" value="NAD(P)-binding Rossmann-fold domains"/>
    <property type="match status" value="1"/>
</dbReference>
<evidence type="ECO:0000256" key="6">
    <source>
        <dbReference type="RuleBase" id="RU361277"/>
    </source>
</evidence>
<evidence type="ECO:0000256" key="2">
    <source>
        <dbReference type="ARBA" id="ARBA00008072"/>
    </source>
</evidence>
<accession>A0A1B7M2A5</accession>
<keyword evidence="3 6" id="KW-0479">Metal-binding</keyword>
<comment type="caution">
    <text evidence="8">The sequence shown here is derived from an EMBL/GenBank/DDBJ whole genome shotgun (WGS) entry which is preliminary data.</text>
</comment>
<protein>
    <submittedName>
        <fullName evidence="8">Alcohol dehydrogenase</fullName>
    </submittedName>
</protein>
<dbReference type="CDD" id="cd08278">
    <property type="entry name" value="benzyl_alcohol_DH"/>
    <property type="match status" value="1"/>
</dbReference>
<comment type="similarity">
    <text evidence="2 6">Belongs to the zinc-containing alcohol dehydrogenase family.</text>
</comment>
<evidence type="ECO:0000256" key="1">
    <source>
        <dbReference type="ARBA" id="ARBA00001947"/>
    </source>
</evidence>
<dbReference type="InterPro" id="IPR013154">
    <property type="entry name" value="ADH-like_N"/>
</dbReference>
<gene>
    <name evidence="8" type="ORF">A6F49_05205</name>
</gene>
<evidence type="ECO:0000313" key="8">
    <source>
        <dbReference type="EMBL" id="OAV62737.1"/>
    </source>
</evidence>
<dbReference type="STRING" id="1837282.A6F49_05205"/>
<dbReference type="Proteomes" id="UP000078292">
    <property type="component" value="Unassembled WGS sequence"/>
</dbReference>
<dbReference type="Gene3D" id="3.40.50.720">
    <property type="entry name" value="NAD(P)-binding Rossmann-like Domain"/>
    <property type="match status" value="1"/>
</dbReference>
<evidence type="ECO:0000256" key="4">
    <source>
        <dbReference type="ARBA" id="ARBA00022833"/>
    </source>
</evidence>
<dbReference type="AlphaFoldDB" id="A0A1B7M2A5"/>
<evidence type="ECO:0000256" key="3">
    <source>
        <dbReference type="ARBA" id="ARBA00022723"/>
    </source>
</evidence>
<dbReference type="InterPro" id="IPR002328">
    <property type="entry name" value="ADH_Zn_CS"/>
</dbReference>
<proteinExistence type="inferred from homology"/>
<dbReference type="GO" id="GO:0016491">
    <property type="term" value="F:oxidoreductase activity"/>
    <property type="evidence" value="ECO:0007669"/>
    <property type="project" value="UniProtKB-KW"/>
</dbReference>
<dbReference type="SUPFAM" id="SSF50129">
    <property type="entry name" value="GroES-like"/>
    <property type="match status" value="1"/>
</dbReference>
<evidence type="ECO:0000313" key="9">
    <source>
        <dbReference type="Proteomes" id="UP000078292"/>
    </source>
</evidence>
<dbReference type="PANTHER" id="PTHR43350:SF2">
    <property type="entry name" value="GROES-LIKE ZINC-BINDING ALCOHOL DEHYDROGENASE FAMILY PROTEIN"/>
    <property type="match status" value="1"/>
</dbReference>
<keyword evidence="9" id="KW-1185">Reference proteome</keyword>
<name>A0A1B7M2A5_9MICC</name>
<reference evidence="8 9" key="1">
    <citation type="submission" date="2016-04" db="EMBL/GenBank/DDBJ databases">
        <title>First whole genome shotgun sequence of the bacterium Enteractinococcus sp. strain UASWS1574.</title>
        <authorList>
            <person name="Crovadore J."/>
            <person name="Chablais R."/>
            <person name="Lefort F."/>
        </authorList>
    </citation>
    <scope>NUCLEOTIDE SEQUENCE [LARGE SCALE GENOMIC DNA]</scope>
    <source>
        <strain evidence="8 9">UASWS1574</strain>
    </source>
</reference>
<feature type="domain" description="Enoyl reductase (ER)" evidence="7">
    <location>
        <begin position="12"/>
        <end position="364"/>
    </location>
</feature>
<dbReference type="PANTHER" id="PTHR43350">
    <property type="entry name" value="NAD-DEPENDENT ALCOHOL DEHYDROGENASE"/>
    <property type="match status" value="1"/>
</dbReference>
<sequence length="366" mass="37714">MTTTQAAIVEPGADFTLTGIELTDLQDHEVLVEIKAVGLCHTDLTVASGGLPFPLPGVLGHEGTGIVRQVGAAVTGVTAGDKVVLSFTSCGTCEGCRGGHPAYCVRWLPDNLLAGRRADGSSPLKHNGEEIGGHFFGQSSFAQVAIADERSVVRVETDLDFPLLAPLACGVQTGAGAIWNALQPTAGSSVVVFGVGTVGLAAIMAAALTPATQIIAVDLVDERLELAKQLGATETVNPGSVADVVATLQELTGGGAHCVVEATGNTEVLAQAVQATRIQGHVAIVGAPPFGQTVEVDVNFMLPGRKIHGLTIGDGEIQSIIPALLKLMEQGRFPVEQLVKTYPLDQINSAVKDMESGATIKPTLIP</sequence>
<dbReference type="InterPro" id="IPR011032">
    <property type="entry name" value="GroES-like_sf"/>
</dbReference>
<dbReference type="GO" id="GO:0008270">
    <property type="term" value="F:zinc ion binding"/>
    <property type="evidence" value="ECO:0007669"/>
    <property type="project" value="InterPro"/>
</dbReference>
<dbReference type="EMBL" id="LXEY01000009">
    <property type="protein sequence ID" value="OAV62737.1"/>
    <property type="molecule type" value="Genomic_DNA"/>
</dbReference>
<keyword evidence="4 6" id="KW-0862">Zinc</keyword>
<keyword evidence="5" id="KW-0560">Oxidoreductase</keyword>
<dbReference type="RefSeq" id="WP_043056151.1">
    <property type="nucleotide sequence ID" value="NZ_LXEY01000009.1"/>
</dbReference>